<reference evidence="2" key="2">
    <citation type="submission" date="2020-05" db="UniProtKB">
        <authorList>
            <consortium name="Ensembl"/>
        </authorList>
    </citation>
    <scope>IDENTIFICATION</scope>
</reference>
<proteinExistence type="predicted"/>
<dbReference type="PROSITE" id="PS51186">
    <property type="entry name" value="GNAT"/>
    <property type="match status" value="1"/>
</dbReference>
<sequence length="346" mass="38588">MEWPGVLLVKFLPATASDYDEVMSISGGIHDGVDYLPFRYHEWLAEPQRRMFVARSEEKVVAFASFLLVDGGVTAVLQGLRVAPWMRGRGIAREIQKFCFNTLRTNHPGVTKIRETVEENVPPSLLSKSRLLHSKAVVSVFLPNDHLEKTTQLLSCRLLSVYQGRPPVPQSLSKVLRLLDDPRTAEDLFPKGVLIQDLLPLTTHKCNIELLARWGIAWVYSKPSDLLTNPIEGANSSSISNLSEHSTLSCTSSGFLSLSTPPFPVPLEKGVYRLNIDLFGSNPSFAQAHILHHVTEAVRVLPPGGSIVCFVFAEETLRKPVMHYLHGMAPFPAYRELLMLERTLEA</sequence>
<organism evidence="2">
    <name type="scientific">Xenopus tropicalis</name>
    <name type="common">Western clawed frog</name>
    <name type="synonym">Silurana tropicalis</name>
    <dbReference type="NCBI Taxonomy" id="8364"/>
    <lineage>
        <taxon>Eukaryota</taxon>
        <taxon>Metazoa</taxon>
        <taxon>Chordata</taxon>
        <taxon>Craniata</taxon>
        <taxon>Vertebrata</taxon>
        <taxon>Euteleostomi</taxon>
        <taxon>Amphibia</taxon>
        <taxon>Batrachia</taxon>
        <taxon>Anura</taxon>
        <taxon>Pipoidea</taxon>
        <taxon>Pipidae</taxon>
        <taxon>Xenopodinae</taxon>
        <taxon>Xenopus</taxon>
        <taxon>Silurana</taxon>
    </lineage>
</organism>
<dbReference type="Gene3D" id="3.40.630.30">
    <property type="match status" value="1"/>
</dbReference>
<dbReference type="CDD" id="cd04301">
    <property type="entry name" value="NAT_SF"/>
    <property type="match status" value="1"/>
</dbReference>
<feature type="domain" description="N-acetyltransferase" evidence="1">
    <location>
        <begin position="9"/>
        <end position="159"/>
    </location>
</feature>
<accession>A0A6I8RIE1</accession>
<dbReference type="GO" id="GO:0016747">
    <property type="term" value="F:acyltransferase activity, transferring groups other than amino-acyl groups"/>
    <property type="evidence" value="ECO:0007669"/>
    <property type="project" value="InterPro"/>
</dbReference>
<dbReference type="InterPro" id="IPR056483">
    <property type="entry name" value="Hisat_C"/>
</dbReference>
<dbReference type="Pfam" id="PF00583">
    <property type="entry name" value="Acetyltransf_1"/>
    <property type="match status" value="1"/>
</dbReference>
<evidence type="ECO:0000313" key="2">
    <source>
        <dbReference type="Ensembl" id="ENSXETP00000080593"/>
    </source>
</evidence>
<dbReference type="InterPro" id="IPR016181">
    <property type="entry name" value="Acyl_CoA_acyltransferase"/>
</dbReference>
<dbReference type="InterPro" id="IPR000182">
    <property type="entry name" value="GNAT_dom"/>
</dbReference>
<dbReference type="InParanoid" id="A0A6I8RIE1"/>
<dbReference type="PANTHER" id="PTHR47403:SF2">
    <property type="entry name" value="N-ACETYLTRANSFERASE 16,-LIKE"/>
    <property type="match status" value="1"/>
</dbReference>
<dbReference type="GeneTree" id="ENSGT00940000165408"/>
<dbReference type="Pfam" id="PF24066">
    <property type="entry name" value="Hisat_C"/>
    <property type="match status" value="2"/>
</dbReference>
<name>A0A6I8RIE1_XENTR</name>
<evidence type="ECO:0000259" key="1">
    <source>
        <dbReference type="PROSITE" id="PS51186"/>
    </source>
</evidence>
<reference evidence="2" key="1">
    <citation type="journal article" date="2010" name="Science">
        <title>The genome of the Western clawed frog Xenopus tropicalis.</title>
        <authorList>
            <person name="Hellsten U."/>
            <person name="Harland R.M."/>
            <person name="Gilchrist M.J."/>
            <person name="Hendrix D."/>
            <person name="Jurka J."/>
            <person name="Kapitonov V."/>
            <person name="Ovcharenko I."/>
            <person name="Putnam N.H."/>
            <person name="Shu S."/>
            <person name="Taher L."/>
            <person name="Blitz I.L."/>
            <person name="Blumberg B."/>
            <person name="Dichmann D.S."/>
            <person name="Dubchak I."/>
            <person name="Amaya E."/>
            <person name="Detter J.C."/>
            <person name="Fletcher R."/>
            <person name="Gerhard D.S."/>
            <person name="Goodstein D."/>
            <person name="Graves T."/>
            <person name="Grigoriev I.V."/>
            <person name="Grimwood J."/>
            <person name="Kawashima T."/>
            <person name="Lindquist E."/>
            <person name="Lucas S.M."/>
            <person name="Mead P.E."/>
            <person name="Mitros T."/>
            <person name="Ogino H."/>
            <person name="Ohta Y."/>
            <person name="Poliakov A.V."/>
            <person name="Pollet N."/>
            <person name="Robert J."/>
            <person name="Salamov A."/>
            <person name="Sater A.K."/>
            <person name="Schmutz J."/>
            <person name="Terry A."/>
            <person name="Vize P.D."/>
            <person name="Warren W.C."/>
            <person name="Wells D."/>
            <person name="Wills A."/>
            <person name="Wilson R.K."/>
            <person name="Zimmerman L.B."/>
            <person name="Zorn A.M."/>
            <person name="Grainger R."/>
            <person name="Grammer T."/>
            <person name="Khokha M.K."/>
            <person name="Richardson P.M."/>
            <person name="Rokhsar D.S."/>
        </authorList>
    </citation>
    <scope>NUCLEOTIDE SEQUENCE [LARGE SCALE GENOMIC DNA]</scope>
    <source>
        <strain evidence="2">Nigerian</strain>
    </source>
</reference>
<dbReference type="SUPFAM" id="SSF55729">
    <property type="entry name" value="Acyl-CoA N-acyltransferases (Nat)"/>
    <property type="match status" value="1"/>
</dbReference>
<protein>
    <recommendedName>
        <fullName evidence="1">N-acetyltransferase domain-containing protein</fullName>
    </recommendedName>
</protein>
<dbReference type="PANTHER" id="PTHR47403">
    <property type="entry name" value="LOC100145250 PROTEIN"/>
    <property type="match status" value="1"/>
</dbReference>
<dbReference type="AlphaFoldDB" id="A0A6I8RIE1"/>
<dbReference type="Ensembl" id="ENSXETT00000073912">
    <property type="protein sequence ID" value="ENSXETP00000080593"/>
    <property type="gene ID" value="ENSXETG00000035376"/>
</dbReference>